<feature type="compositionally biased region" description="Basic and acidic residues" evidence="1">
    <location>
        <begin position="935"/>
        <end position="946"/>
    </location>
</feature>
<feature type="compositionally biased region" description="Basic and acidic residues" evidence="1">
    <location>
        <begin position="1049"/>
        <end position="1066"/>
    </location>
</feature>
<sequence>MALHPTVQEWNEDYEYLALPDEKKASVVGNFFDNELADDEFRALEPAKQATIRDNFLSAHVGGYEPAPSGNIGAMGMPTIQTAPERSFMQEVGAFFNPLTDEDKAQAAVALVNAEAEGVRPYQKLGPNRNAFTDVGMSALRGVVADGPETFLRAGRTIGIDTDAAIENIKAFRENYFPQSFQALNNPVRRDVTEGVASIGPSIEAGLPGAAVGLMGGLPGAIGGFAASGGTVFGLAEYDRFMEEAKTVGIDPADVKQEAIMAAVAEGGLEGVSNLLDLALMKVGKPVTKAVTNRLGLFAKNYIKVLGSELPTEMTQAASGAAIRNEAGFPNQDPMQAAKDSIGPTVVATLGFAGMGSVRSARPHTAMDLMKSEESSVQPVDAHGNSLPFDPALASVSSFDEAYKGEGRLDAAENGLSEDEYKEIGKERREHPQRNVTTYTTPKYYSEKEVNKRYSEGRMSAMDLLSPFSETLDEPVTPHVTPQMSPAAQNELPVGGAMALPPGGPVIIPQPTQQTGYGPIPQEQGRTAMAMPQGQPPAALPEGSRPIAMGLAQSEPIPSRSSQDFEMVSNEGENYRPDFEIVHGGVPAVRTAMDLAPAQAQPLIINKANEAATSPINAITIYDLNGGEHQGVVEAESDDTLRVVLEDGHVELINKEDGNGDSGYSLKGKKERYSFDYTLASAGYEIQGQKVGELSDEALEELRGKMEADEDRAALGVAEGAGVAYQTDLRAVITEQARRQSVETKANEAATSEQNDTPQPTEAQIEKGNYKLGHVKAIGLDISIENPAGSERSGTDKDGKPWSVQMQHHYGYIKGTVGKDKDHLDVFLKDGVESEDMGSKPVFVVDQKNEDGSFDEHKILMGFDNAQDAEAGYLSNYEQGWQGLGAITEMSPIEFRRWTKKKRKTKMPVAYVVSETKQKQSVLEQKSADSATGQPEKDGVNIKSDGKPYSKKAINLVVAGKIKRGQNVETVQLDDEGKQWGWREVVDNEAQIEIRKRLIKAVPDGDYAGMMDHADTLIDDENFSVDDVYEVITQIDDEVQNDQGSQKPEGQRERGQDGRVGQDSDPGRGGSSLESNPQVAEEGSRSGSESDGESEEGRRLREGQKLLETDADQGGGFYDTDNIYPPFLYGLSDEEYDAHITELDERTRIAEEAEYNKSLTNEDVDSKIIAYLKDVGLNGKSLQTWPGLQNIIRKKFGPGIFKSKAKGASDIDQAAQELNGMGLFDGDADALAEYLKEAKGIKENREGYGFDSRLEPKKKEPKAKPESTSEKASKKKAMGKDAPIEDLGEKIGGARKDTAQPTGSRPKKEKDARSAWRKRYFAMENLMEKGTWQLVDGRTRHVRFLSREKFSSQKEAEEMLPLAVVGIKHSPRMAEKGKWDIIRKVSKYKRVVIKDGFKSREEALKYMVDNAVDIIETNTRIGEEILVKPENVYRSGVKRRTGDVEPQAFMDDFGFRAVEFGNWNNQTERQEILNHAYDGLMDLADVIGVPPKALSLNGDLALAFGARGQGLSAAKAHYEGHYGVVNLTKMKGAGSLAHEWFHGFDHYLGRLDGKASSKIIKNNKGHKIFDAKPPSKDYASHGFRYKSDAREEVRKAYTKLINTMMSKAEQYVEDTERAERFVGMSRDNLRTKLEAIRNNIAKERSWGRKKRAATEEELMEFDSLVEKLLDGNNLELVSMENKTSKGKSLSRFGSWRETNGTLDAMNDILLAVTGRSGFNSKREATLNGVAKFMRTYADRIKILDDARGGDKKIKKVPTDYLMESKKIDEGRPSDYWTTNHEMAARAFSAFVEDKIAQEGNESYFLSYGSDNVFYQLNEIRPFPEGKEREAMNKAFKELFESLETKETSKGIALFSRADKPRRGMKKAMLQGGAVRKLQRQAENALPLEVVQSENDLPAFIRVQAQRSDDYTEGVYDPFSGKVYFVADNIPSVRRAAALWMHEQGVHNGLKGLFGRREYHQIMMSVYDKIESRHPLIAKLKMKPVLAEIARSEGFDLSTTEGQLAAAEEYVAQCAEKIKAGRALTRQEKGAWRKFVEKFLEWLRSVGVNFKLTDREIAWIAEDAVQFTVHGEPGIRFRHEPAMAFSRKENTEPDFSEIKFSRGTYRQSALIQQLQRMNGGTMPSGGNAAVRAMTAKPSQIAKDAAKKGKSGLHNRINTGDLSVLQEVASLPHWIAKRFPAFDAIYRRQLTRMDERAAVLKESLEEVEDFFTDLSKEDHAALRDMIWEIDGEKLPGMNLDKFIPVQDAKGRDTYENGRIVLEMNPRYYRMFERWLDKQPVSEKVKKAMSALRESLDRDFLRAYDAMREMAEIDEDTIKAFRSNINHVHNYFPHKRYGGYYVQAVGDNYVGQTDEGKWAVFNATDDIVSKEFANEATARKHWTKNKRSAVHREHFDASTKGLAGRKAEKKMAELKVDYPDNVDWSTGKNERLPDELYEFGIDTNAMEQIVVAAADKIENKEMAKEIKGKLAEAVSDTMKSRGWSAATIGRKGVPGHEKEDIQGIIYDYKAGLSGWLTKIQASRDFTSLLGQVDAKQHPKEYVYATNYVQNMLRNADKIDRAVGNIKAIAFLWYLGFNLKTAALNLTQNVIVGIPRFSMDVKSGGFKYWKAAGATLTEQLTGRATGGKVKTLPKDESRLLDDLYREDVITEGFLNEIRGRVQGVSVAAIGNKVLKWAGMPMAIAERFNRASLALAAYRAARDGKITNEAVLAELGAKLGVGLPYEKAKAYAEDVVRDSHFVYGKTNLPQPLRNSTIGRGTNPAYTFRTFSHNILSIWNWMLWNQGAEGKKAFAKSMMGTMAIGGFTALPFYATLMHLFQWATGDDDDWTEEIRKELPEGDMLRDVVTYGLPAGAGFSLGGSVGLETPILSRVEPGATIEESVADNLGDIFGIPWDMFFRKPSRVVKALRAGDEWRAFEEAAPTIIKNGMSGYRLWKDGHRSMTGKPINEPGKFGPRKLTEAEALGKMAGFQPISSTKSYDQYRGRKVSKQVRSNKAGEFANNYVMALRKGDKDKARSVLTAWQEWNKEARNDKKPWMVITRRDMTARIKARAKGNGVSPRDALRILEQRKAY</sequence>
<feature type="compositionally biased region" description="Basic and acidic residues" evidence="1">
    <location>
        <begin position="1247"/>
        <end position="1298"/>
    </location>
</feature>
<evidence type="ECO:0008006" key="6">
    <source>
        <dbReference type="Google" id="ProtNLM"/>
    </source>
</evidence>
<dbReference type="EMBL" id="AP026709">
    <property type="protein sequence ID" value="BDQ35937.1"/>
    <property type="molecule type" value="Genomic_DNA"/>
</dbReference>
<dbReference type="InterPro" id="IPR041595">
    <property type="entry name" value="Inorganic_Pase"/>
</dbReference>
<accession>A0ABN6RY41</accession>
<gene>
    <name evidence="4" type="ORF">SYK_02970</name>
</gene>
<reference evidence="4 5" key="1">
    <citation type="submission" date="2022-08" db="EMBL/GenBank/DDBJ databases">
        <title>Genome Sequence of the sulphate-reducing bacterium, Pseudodesulfovibrio sp. SYK.</title>
        <authorList>
            <person name="Kondo R."/>
            <person name="Kataoka T."/>
        </authorList>
    </citation>
    <scope>NUCLEOTIDE SEQUENCE [LARGE SCALE GENOMIC DNA]</scope>
    <source>
        <strain evidence="4 5">SYK</strain>
    </source>
</reference>
<feature type="region of interest" description="Disordered" evidence="1">
    <location>
        <begin position="921"/>
        <end position="946"/>
    </location>
</feature>
<feature type="compositionally biased region" description="Polar residues" evidence="1">
    <location>
        <begin position="749"/>
        <end position="762"/>
    </location>
</feature>
<dbReference type="InterPro" id="IPR041047">
    <property type="entry name" value="LPD1"/>
</dbReference>
<feature type="compositionally biased region" description="Basic and acidic residues" evidence="1">
    <location>
        <begin position="1095"/>
        <end position="1108"/>
    </location>
</feature>
<keyword evidence="5" id="KW-1185">Reference proteome</keyword>
<evidence type="ECO:0000313" key="4">
    <source>
        <dbReference type="EMBL" id="BDQ35937.1"/>
    </source>
</evidence>
<dbReference type="Pfam" id="PF18796">
    <property type="entry name" value="LPD1"/>
    <property type="match status" value="1"/>
</dbReference>
<evidence type="ECO:0000313" key="5">
    <source>
        <dbReference type="Proteomes" id="UP001317742"/>
    </source>
</evidence>
<evidence type="ECO:0000259" key="3">
    <source>
        <dbReference type="Pfam" id="PF18823"/>
    </source>
</evidence>
<dbReference type="Proteomes" id="UP001317742">
    <property type="component" value="Chromosome"/>
</dbReference>
<name>A0ABN6RY41_9BACT</name>
<dbReference type="NCBIfam" id="NF032893">
    <property type="entry name" value="tail-700"/>
    <property type="match status" value="1"/>
</dbReference>
<evidence type="ECO:0000259" key="2">
    <source>
        <dbReference type="Pfam" id="PF18796"/>
    </source>
</evidence>
<evidence type="ECO:0000256" key="1">
    <source>
        <dbReference type="SAM" id="MobiDB-lite"/>
    </source>
</evidence>
<feature type="compositionally biased region" description="Polar residues" evidence="1">
    <location>
        <begin position="921"/>
        <end position="933"/>
    </location>
</feature>
<organism evidence="4 5">
    <name type="scientific">Pseudodesulfovibrio nedwellii</name>
    <dbReference type="NCBI Taxonomy" id="2973072"/>
    <lineage>
        <taxon>Bacteria</taxon>
        <taxon>Pseudomonadati</taxon>
        <taxon>Thermodesulfobacteriota</taxon>
        <taxon>Desulfovibrionia</taxon>
        <taxon>Desulfovibrionales</taxon>
        <taxon>Desulfovibrionaceae</taxon>
    </lineage>
</organism>
<proteinExistence type="predicted"/>
<dbReference type="RefSeq" id="WP_281761866.1">
    <property type="nucleotide sequence ID" value="NZ_AP026709.1"/>
</dbReference>
<feature type="region of interest" description="Disordered" evidence="1">
    <location>
        <begin position="1247"/>
        <end position="1314"/>
    </location>
</feature>
<feature type="domain" description="Large polyvalent protein-associated" evidence="2">
    <location>
        <begin position="1768"/>
        <end position="1845"/>
    </location>
</feature>
<dbReference type="Pfam" id="PF18823">
    <property type="entry name" value="InPase"/>
    <property type="match status" value="1"/>
</dbReference>
<feature type="region of interest" description="Disordered" evidence="1">
    <location>
        <begin position="1037"/>
        <end position="1119"/>
    </location>
</feature>
<protein>
    <recommendedName>
        <fullName evidence="6">Large polyvalent protein-associated domain-containing protein</fullName>
    </recommendedName>
</protein>
<feature type="region of interest" description="Disordered" evidence="1">
    <location>
        <begin position="742"/>
        <end position="763"/>
    </location>
</feature>
<feature type="domain" description="Inorganic pyrophosphatase" evidence="3">
    <location>
        <begin position="762"/>
        <end position="900"/>
    </location>
</feature>